<keyword evidence="2" id="KW-0812">Transmembrane</keyword>
<organism evidence="3 4">
    <name type="scientific">Clonorchis sinensis</name>
    <name type="common">Chinese liver fluke</name>
    <dbReference type="NCBI Taxonomy" id="79923"/>
    <lineage>
        <taxon>Eukaryota</taxon>
        <taxon>Metazoa</taxon>
        <taxon>Spiralia</taxon>
        <taxon>Lophotrochozoa</taxon>
        <taxon>Platyhelminthes</taxon>
        <taxon>Trematoda</taxon>
        <taxon>Digenea</taxon>
        <taxon>Opisthorchiida</taxon>
        <taxon>Opisthorchiata</taxon>
        <taxon>Opisthorchiidae</taxon>
        <taxon>Clonorchis</taxon>
    </lineage>
</organism>
<feature type="coiled-coil region" evidence="1">
    <location>
        <begin position="859"/>
        <end position="921"/>
    </location>
</feature>
<evidence type="ECO:0000256" key="1">
    <source>
        <dbReference type="SAM" id="Coils"/>
    </source>
</evidence>
<feature type="transmembrane region" description="Helical" evidence="2">
    <location>
        <begin position="716"/>
        <end position="742"/>
    </location>
</feature>
<evidence type="ECO:0008006" key="5">
    <source>
        <dbReference type="Google" id="ProtNLM"/>
    </source>
</evidence>
<dbReference type="EMBL" id="DF142828">
    <property type="protein sequence ID" value="GAA47144.1"/>
    <property type="molecule type" value="Genomic_DNA"/>
</dbReference>
<keyword evidence="2" id="KW-0472">Membrane</keyword>
<dbReference type="Proteomes" id="UP000008909">
    <property type="component" value="Unassembled WGS sequence"/>
</dbReference>
<feature type="transmembrane region" description="Helical" evidence="2">
    <location>
        <begin position="763"/>
        <end position="782"/>
    </location>
</feature>
<name>G7Y2G6_CLOSI</name>
<proteinExistence type="predicted"/>
<gene>
    <name evidence="3" type="ORF">CLF_100006</name>
</gene>
<evidence type="ECO:0000256" key="2">
    <source>
        <dbReference type="SAM" id="Phobius"/>
    </source>
</evidence>
<reference key="2">
    <citation type="submission" date="2011-10" db="EMBL/GenBank/DDBJ databases">
        <title>The genome and transcriptome sequence of Clonorchis sinensis provide insights into the carcinogenic liver fluke.</title>
        <authorList>
            <person name="Wang X."/>
            <person name="Huang Y."/>
            <person name="Chen W."/>
            <person name="Liu H."/>
            <person name="Guo L."/>
            <person name="Chen Y."/>
            <person name="Luo F."/>
            <person name="Zhou W."/>
            <person name="Sun J."/>
            <person name="Mao Q."/>
            <person name="Liang P."/>
            <person name="Zhou C."/>
            <person name="Tian Y."/>
            <person name="Men J."/>
            <person name="Lv X."/>
            <person name="Huang L."/>
            <person name="Zhou J."/>
            <person name="Hu Y."/>
            <person name="Li R."/>
            <person name="Zhang F."/>
            <person name="Lei H."/>
            <person name="Li X."/>
            <person name="Hu X."/>
            <person name="Liang C."/>
            <person name="Xu J."/>
            <person name="Wu Z."/>
            <person name="Yu X."/>
        </authorList>
    </citation>
    <scope>NUCLEOTIDE SEQUENCE</scope>
    <source>
        <strain>Henan</strain>
    </source>
</reference>
<sequence>MQIVTRLLFHRLFYAAHTGSDEGLQWPRSEPSSDMTRPDERAWIGAGPFRTYPKIWQPNYHSTEDDFVELDKHEDNSPQYSLQGDDRFTHKPPGHGFVNISVKFQFVARNFESFDCKMMERLLEPDLGDPYDMKHRVALENEPYALFSKMLRSKELVWIRKKTITDAEKYRAPYCAGGSDNFTESEDIDIGKPPFYPADGFTTVFVNSETGVEKITFHDDENLDCVIEKQCNDNLSEVTVAIHRQIKLSLTERDEAVGGVIQLKLDQRTEKTIPSAYILIASRAVHTRDSRVVRQRVVLLKGNQYISEAELVTDEGYLSKRCQQTKVTSKRSQKEVIVKFLSWPEHELLGPSTTRSETALEILMKPCSESNKGAEYRGASIPSPLEIYADNRVRIYFSISGVPCSSPCEPVSWSSNPNKLQCLTEIEYEECTREFFMHIDRNIIVETATFRSPIYSALAIQNCNISSHELQDFSAADMIEQELQSCTWSGYIESNTHKLVCKEQLSLEELRMNLQAKGCSLVEKDGLSSINNRDLSISRLNVRPRITHCAPAPVKRHLRSPPYPYEHRICPLGYRLKVYKSNRQLIADLHDPVCVPCGENSYTDEKGPVHECNECPYDRPSTYLVELATPVQCSNDLLNRIRGKFLRCESLEDDLNSGLGKQMEQTREPWWTSHYPDDDMDYLEHLYPSEEYLDEQRKAVRFVKSLTQLTFSEMELFLMLGISLVIAVMGIVSALLILAALTPKPHCPAQGFYGPYPNRWERINLIVYCAFVQWLLRIRWLMQETLRRIHQDIVSVAAWIRDSRISVTIQAGKRRVTNEVSQKLAKLLEPSFGDEQRVMAQLLSRITLDRIVEFAVRDLNRRREVRRTLQAEYERWRKEVTEAEEEAREAELAAIEAQEDLQEMREQLAELSDEERKAEAAPQLKAARRRSRRLYLRAADLRQVYNDRLSESISFRDAERLEDERALHGLSAEDRRAIMNAAPELRAYLRLPRYHSPAFFFLYSNREFELRRRETRYPAPQKTISY</sequence>
<evidence type="ECO:0000313" key="3">
    <source>
        <dbReference type="EMBL" id="GAA47144.1"/>
    </source>
</evidence>
<protein>
    <recommendedName>
        <fullName evidence="5">Tyrosine-protein kinase ephrin type A/B receptor-like domain-containing protein</fullName>
    </recommendedName>
</protein>
<keyword evidence="4" id="KW-1185">Reference proteome</keyword>
<keyword evidence="2" id="KW-1133">Transmembrane helix</keyword>
<accession>G7Y2G6</accession>
<reference evidence="3" key="1">
    <citation type="journal article" date="2011" name="Genome Biol.">
        <title>The draft genome of the carcinogenic human liver fluke Clonorchis sinensis.</title>
        <authorList>
            <person name="Wang X."/>
            <person name="Chen W."/>
            <person name="Huang Y."/>
            <person name="Sun J."/>
            <person name="Men J."/>
            <person name="Liu H."/>
            <person name="Luo F."/>
            <person name="Guo L."/>
            <person name="Lv X."/>
            <person name="Deng C."/>
            <person name="Zhou C."/>
            <person name="Fan Y."/>
            <person name="Li X."/>
            <person name="Huang L."/>
            <person name="Hu Y."/>
            <person name="Liang C."/>
            <person name="Hu X."/>
            <person name="Xu J."/>
            <person name="Yu X."/>
        </authorList>
    </citation>
    <scope>NUCLEOTIDE SEQUENCE [LARGE SCALE GENOMIC DNA]</scope>
    <source>
        <strain evidence="3">Henan</strain>
    </source>
</reference>
<keyword evidence="1" id="KW-0175">Coiled coil</keyword>
<evidence type="ECO:0000313" key="4">
    <source>
        <dbReference type="Proteomes" id="UP000008909"/>
    </source>
</evidence>
<dbReference type="AlphaFoldDB" id="G7Y2G6"/>